<dbReference type="Proteomes" id="UP000813444">
    <property type="component" value="Unassembled WGS sequence"/>
</dbReference>
<dbReference type="GO" id="GO:0016491">
    <property type="term" value="F:oxidoreductase activity"/>
    <property type="evidence" value="ECO:0007669"/>
    <property type="project" value="UniProtKB-KW"/>
</dbReference>
<dbReference type="EMBL" id="JAGPNK010000008">
    <property type="protein sequence ID" value="KAH7316583.1"/>
    <property type="molecule type" value="Genomic_DNA"/>
</dbReference>
<comment type="caution">
    <text evidence="7">The sequence shown here is derived from an EMBL/GenBank/DDBJ whole genome shotgun (WGS) entry which is preliminary data.</text>
</comment>
<dbReference type="Pfam" id="PF07955">
    <property type="entry name" value="DUF1687"/>
    <property type="match status" value="1"/>
</dbReference>
<keyword evidence="5" id="KW-0560">Oxidoreductase</keyword>
<evidence type="ECO:0000313" key="8">
    <source>
        <dbReference type="Proteomes" id="UP000813444"/>
    </source>
</evidence>
<dbReference type="AlphaFoldDB" id="A0A8K0SPS5"/>
<organism evidence="7 8">
    <name type="scientific">Stachybotrys elegans</name>
    <dbReference type="NCBI Taxonomy" id="80388"/>
    <lineage>
        <taxon>Eukaryota</taxon>
        <taxon>Fungi</taxon>
        <taxon>Dikarya</taxon>
        <taxon>Ascomycota</taxon>
        <taxon>Pezizomycotina</taxon>
        <taxon>Sordariomycetes</taxon>
        <taxon>Hypocreomycetidae</taxon>
        <taxon>Hypocreales</taxon>
        <taxon>Stachybotryaceae</taxon>
        <taxon>Stachybotrys</taxon>
    </lineage>
</organism>
<protein>
    <submittedName>
        <fullName evidence="7">Thioredoxin-like protein</fullName>
    </submittedName>
</protein>
<comment type="function">
    <text evidence="1">Putative mitochondrial redox protein which could be involved in the reduction of small toxic molecules.</text>
</comment>
<evidence type="ECO:0000256" key="1">
    <source>
        <dbReference type="ARBA" id="ARBA00002963"/>
    </source>
</evidence>
<evidence type="ECO:0000256" key="5">
    <source>
        <dbReference type="ARBA" id="ARBA00023002"/>
    </source>
</evidence>
<keyword evidence="4" id="KW-0809">Transit peptide</keyword>
<accession>A0A8K0SPS5</accession>
<comment type="subcellular location">
    <subcellularLocation>
        <location evidence="2">Mitochondrion</location>
    </subcellularLocation>
</comment>
<evidence type="ECO:0000256" key="2">
    <source>
        <dbReference type="ARBA" id="ARBA00004173"/>
    </source>
</evidence>
<gene>
    <name evidence="7" type="ORF">B0I35DRAFT_512491</name>
</gene>
<sequence>MFRFRKTLDIVTVFHKASSPASVRVSNLMKQASANASAGATLDQASDHSAQNKFSRDPFELNITEDPPTTDQVQTILGYVGKGGISAIIKGAKDEQDALKRFKENKDSFFRPTVVDWNNGKAVVGDNESEILKMLSQKE</sequence>
<name>A0A8K0SPS5_9HYPO</name>
<proteinExistence type="inferred from homology"/>
<dbReference type="SUPFAM" id="SSF52833">
    <property type="entry name" value="Thioredoxin-like"/>
    <property type="match status" value="1"/>
</dbReference>
<dbReference type="GO" id="GO:0005739">
    <property type="term" value="C:mitochondrion"/>
    <property type="evidence" value="ECO:0007669"/>
    <property type="project" value="UniProtKB-SubCell"/>
</dbReference>
<dbReference type="Gene3D" id="3.40.30.10">
    <property type="entry name" value="Glutaredoxin"/>
    <property type="match status" value="1"/>
</dbReference>
<evidence type="ECO:0000256" key="4">
    <source>
        <dbReference type="ARBA" id="ARBA00022946"/>
    </source>
</evidence>
<keyword evidence="8" id="KW-1185">Reference proteome</keyword>
<dbReference type="InterPro" id="IPR036249">
    <property type="entry name" value="Thioredoxin-like_sf"/>
</dbReference>
<keyword evidence="6" id="KW-0496">Mitochondrion</keyword>
<comment type="similarity">
    <text evidence="3">Belongs to the FMP46 family.</text>
</comment>
<evidence type="ECO:0000256" key="3">
    <source>
        <dbReference type="ARBA" id="ARBA00009734"/>
    </source>
</evidence>
<evidence type="ECO:0000313" key="7">
    <source>
        <dbReference type="EMBL" id="KAH7316583.1"/>
    </source>
</evidence>
<dbReference type="PANTHER" id="PTHR28071:SF1">
    <property type="entry name" value="REDOX PROTEIN FMP46, MITOCHONDRIAL-RELATED"/>
    <property type="match status" value="1"/>
</dbReference>
<reference evidence="7" key="1">
    <citation type="journal article" date="2021" name="Nat. Commun.">
        <title>Genetic determinants of endophytism in the Arabidopsis root mycobiome.</title>
        <authorList>
            <person name="Mesny F."/>
            <person name="Miyauchi S."/>
            <person name="Thiergart T."/>
            <person name="Pickel B."/>
            <person name="Atanasova L."/>
            <person name="Karlsson M."/>
            <person name="Huettel B."/>
            <person name="Barry K.W."/>
            <person name="Haridas S."/>
            <person name="Chen C."/>
            <person name="Bauer D."/>
            <person name="Andreopoulos W."/>
            <person name="Pangilinan J."/>
            <person name="LaButti K."/>
            <person name="Riley R."/>
            <person name="Lipzen A."/>
            <person name="Clum A."/>
            <person name="Drula E."/>
            <person name="Henrissat B."/>
            <person name="Kohler A."/>
            <person name="Grigoriev I.V."/>
            <person name="Martin F.M."/>
            <person name="Hacquard S."/>
        </authorList>
    </citation>
    <scope>NUCLEOTIDE SEQUENCE</scope>
    <source>
        <strain evidence="7">MPI-CAGE-CH-0235</strain>
    </source>
</reference>
<dbReference type="PANTHER" id="PTHR28071">
    <property type="entry name" value="REDOX PROTEIN FMP46, MITOCHONDRIAL-RELATED"/>
    <property type="match status" value="1"/>
</dbReference>
<dbReference type="InterPro" id="IPR012882">
    <property type="entry name" value="Fmp46"/>
</dbReference>
<evidence type="ECO:0000256" key="6">
    <source>
        <dbReference type="ARBA" id="ARBA00023128"/>
    </source>
</evidence>
<dbReference type="OrthoDB" id="59229at2759"/>